<dbReference type="InterPro" id="IPR003439">
    <property type="entry name" value="ABC_transporter-like_ATP-bd"/>
</dbReference>
<feature type="domain" description="ABC transporter" evidence="8">
    <location>
        <begin position="335"/>
        <end position="571"/>
    </location>
</feature>
<keyword evidence="3" id="KW-0547">Nucleotide-binding</keyword>
<dbReference type="SMART" id="SM00382">
    <property type="entry name" value="AAA"/>
    <property type="match status" value="1"/>
</dbReference>
<evidence type="ECO:0000256" key="4">
    <source>
        <dbReference type="ARBA" id="ARBA00022840"/>
    </source>
</evidence>
<accession>A0A395LSM9</accession>
<keyword evidence="6 7" id="KW-0472">Membrane</keyword>
<dbReference type="Pfam" id="PF00664">
    <property type="entry name" value="ABC_membrane"/>
    <property type="match status" value="1"/>
</dbReference>
<evidence type="ECO:0000313" key="11">
    <source>
        <dbReference type="Proteomes" id="UP000254101"/>
    </source>
</evidence>
<evidence type="ECO:0000313" key="10">
    <source>
        <dbReference type="EMBL" id="RDS78444.1"/>
    </source>
</evidence>
<dbReference type="InterPro" id="IPR027417">
    <property type="entry name" value="P-loop_NTPase"/>
</dbReference>
<dbReference type="GO" id="GO:0016887">
    <property type="term" value="F:ATP hydrolysis activity"/>
    <property type="evidence" value="ECO:0007669"/>
    <property type="project" value="InterPro"/>
</dbReference>
<dbReference type="InterPro" id="IPR003593">
    <property type="entry name" value="AAA+_ATPase"/>
</dbReference>
<dbReference type="PANTHER" id="PTHR24221:SF248">
    <property type="entry name" value="ABC TRANSPORTER TRANSMEMBRANE REGION"/>
    <property type="match status" value="1"/>
</dbReference>
<dbReference type="InterPro" id="IPR036640">
    <property type="entry name" value="ABC1_TM_sf"/>
</dbReference>
<name>A0A395LSM9_9SPHN</name>
<dbReference type="Proteomes" id="UP000254101">
    <property type="component" value="Unassembled WGS sequence"/>
</dbReference>
<evidence type="ECO:0000259" key="8">
    <source>
        <dbReference type="PROSITE" id="PS50893"/>
    </source>
</evidence>
<dbReference type="RefSeq" id="WP_115492667.1">
    <property type="nucleotide sequence ID" value="NZ_JACHWW010000001.1"/>
</dbReference>
<dbReference type="SUPFAM" id="SSF90123">
    <property type="entry name" value="ABC transporter transmembrane region"/>
    <property type="match status" value="1"/>
</dbReference>
<dbReference type="SUPFAM" id="SSF52540">
    <property type="entry name" value="P-loop containing nucleoside triphosphate hydrolases"/>
    <property type="match status" value="1"/>
</dbReference>
<dbReference type="GO" id="GO:0140359">
    <property type="term" value="F:ABC-type transporter activity"/>
    <property type="evidence" value="ECO:0007669"/>
    <property type="project" value="InterPro"/>
</dbReference>
<keyword evidence="5 7" id="KW-1133">Transmembrane helix</keyword>
<sequence length="577" mass="60506">MTNSSNSETEGGSVLGAILRGEGPLVPYFRAAMLFSLVANLMMLVSPLYMLQVYDRVLTSGSTETLILISAVAALLLVVFAISEMARRRAVALAAAELEAAYDEQIFREALADSDGNTLRVSQGRLSTLQSFLAQGLVLPLFDLPFAPFFLALMFLVHPVIGGLGVLGAAIVLGVAVYSELTTRSAVERAQAAEAGASQFAALLERQRSAVIGMGMVGATFADWQARKGAASAGTIARANENGAFTSIARTLRMGLQIAALGIGAALVLAQETTPGAIIASSIIMGRALAPIDQSVSMWRQLIAARTAWRELGTRLFGPKSRPAITEMPRPTPSLAVENLELAVPGSEKPLAPKFSIRVAAGEVVCLVGTVGSGKTTLLQTLAGVFPPLAGTVRLGGIDLHVWDSTDRGRHIGYLPQDGELVPGTVAQNIARFGDAEREEIFAAARSVGAHDLIAALPRGYDTQVGAGGAHLSRGQVAMIALARAFFREPALILLDEPSANLDRALRESLIELIGREKAAARSVVLLATHDPSMIQLADRVMLLSPARVAAVEPQAYLAGLEQAAAPAGVVAIGNRS</sequence>
<evidence type="ECO:0000256" key="6">
    <source>
        <dbReference type="ARBA" id="ARBA00023136"/>
    </source>
</evidence>
<dbReference type="InterPro" id="IPR039421">
    <property type="entry name" value="Type_1_exporter"/>
</dbReference>
<feature type="transmembrane region" description="Helical" evidence="7">
    <location>
        <begin position="65"/>
        <end position="83"/>
    </location>
</feature>
<feature type="domain" description="ABC transmembrane type-1" evidence="9">
    <location>
        <begin position="31"/>
        <end position="304"/>
    </location>
</feature>
<feature type="transmembrane region" description="Helical" evidence="7">
    <location>
        <begin position="28"/>
        <end position="50"/>
    </location>
</feature>
<keyword evidence="11" id="KW-1185">Reference proteome</keyword>
<evidence type="ECO:0000256" key="7">
    <source>
        <dbReference type="SAM" id="Phobius"/>
    </source>
</evidence>
<proteinExistence type="predicted"/>
<protein>
    <submittedName>
        <fullName evidence="10">ATP-binding cassette domain-containing protein</fullName>
    </submittedName>
</protein>
<dbReference type="InterPro" id="IPR011527">
    <property type="entry name" value="ABC1_TM_dom"/>
</dbReference>
<dbReference type="EMBL" id="QRBB01000001">
    <property type="protein sequence ID" value="RDS78444.1"/>
    <property type="molecule type" value="Genomic_DNA"/>
</dbReference>
<organism evidence="10 11">
    <name type="scientific">Alteriqipengyuania lutimaris</name>
    <dbReference type="NCBI Taxonomy" id="1538146"/>
    <lineage>
        <taxon>Bacteria</taxon>
        <taxon>Pseudomonadati</taxon>
        <taxon>Pseudomonadota</taxon>
        <taxon>Alphaproteobacteria</taxon>
        <taxon>Sphingomonadales</taxon>
        <taxon>Erythrobacteraceae</taxon>
        <taxon>Alteriqipengyuania</taxon>
    </lineage>
</organism>
<gene>
    <name evidence="10" type="ORF">DL238_13085</name>
</gene>
<dbReference type="Gene3D" id="3.40.50.300">
    <property type="entry name" value="P-loop containing nucleotide triphosphate hydrolases"/>
    <property type="match status" value="1"/>
</dbReference>
<dbReference type="Gene3D" id="1.20.1560.10">
    <property type="entry name" value="ABC transporter type 1, transmembrane domain"/>
    <property type="match status" value="1"/>
</dbReference>
<evidence type="ECO:0000256" key="3">
    <source>
        <dbReference type="ARBA" id="ARBA00022741"/>
    </source>
</evidence>
<evidence type="ECO:0000256" key="5">
    <source>
        <dbReference type="ARBA" id="ARBA00022989"/>
    </source>
</evidence>
<comment type="caution">
    <text evidence="10">The sequence shown here is derived from an EMBL/GenBank/DDBJ whole genome shotgun (WGS) entry which is preliminary data.</text>
</comment>
<dbReference type="AlphaFoldDB" id="A0A395LSM9"/>
<dbReference type="OrthoDB" id="5288711at2"/>
<dbReference type="Pfam" id="PF00005">
    <property type="entry name" value="ABC_tran"/>
    <property type="match status" value="1"/>
</dbReference>
<evidence type="ECO:0000256" key="1">
    <source>
        <dbReference type="ARBA" id="ARBA00004651"/>
    </source>
</evidence>
<keyword evidence="2 7" id="KW-0812">Transmembrane</keyword>
<dbReference type="PANTHER" id="PTHR24221">
    <property type="entry name" value="ATP-BINDING CASSETTE SUB-FAMILY B"/>
    <property type="match status" value="1"/>
</dbReference>
<comment type="subcellular location">
    <subcellularLocation>
        <location evidence="1">Cell membrane</location>
        <topology evidence="1">Multi-pass membrane protein</topology>
    </subcellularLocation>
</comment>
<dbReference type="PROSITE" id="PS50929">
    <property type="entry name" value="ABC_TM1F"/>
    <property type="match status" value="1"/>
</dbReference>
<feature type="transmembrane region" description="Helical" evidence="7">
    <location>
        <begin position="132"/>
        <end position="154"/>
    </location>
</feature>
<dbReference type="PROSITE" id="PS50893">
    <property type="entry name" value="ABC_TRANSPORTER_2"/>
    <property type="match status" value="1"/>
</dbReference>
<dbReference type="GO" id="GO:0034040">
    <property type="term" value="F:ATPase-coupled lipid transmembrane transporter activity"/>
    <property type="evidence" value="ECO:0007669"/>
    <property type="project" value="TreeGrafter"/>
</dbReference>
<evidence type="ECO:0000256" key="2">
    <source>
        <dbReference type="ARBA" id="ARBA00022692"/>
    </source>
</evidence>
<evidence type="ECO:0000259" key="9">
    <source>
        <dbReference type="PROSITE" id="PS50929"/>
    </source>
</evidence>
<feature type="transmembrane region" description="Helical" evidence="7">
    <location>
        <begin position="160"/>
        <end position="179"/>
    </location>
</feature>
<dbReference type="GO" id="GO:0005886">
    <property type="term" value="C:plasma membrane"/>
    <property type="evidence" value="ECO:0007669"/>
    <property type="project" value="UniProtKB-SubCell"/>
</dbReference>
<dbReference type="GO" id="GO:0005524">
    <property type="term" value="F:ATP binding"/>
    <property type="evidence" value="ECO:0007669"/>
    <property type="project" value="UniProtKB-KW"/>
</dbReference>
<reference evidence="10 11" key="1">
    <citation type="submission" date="2018-07" db="EMBL/GenBank/DDBJ databases">
        <title>Erythrobacter nanhaiensis sp. nov., a novel member of the genus Erythrobacter isolated from the South China Sea.</title>
        <authorList>
            <person name="Chen X."/>
            <person name="Liu J."/>
        </authorList>
    </citation>
    <scope>NUCLEOTIDE SEQUENCE [LARGE SCALE GENOMIC DNA]</scope>
    <source>
        <strain evidence="10 11">S-5</strain>
    </source>
</reference>
<keyword evidence="4 10" id="KW-0067">ATP-binding</keyword>